<gene>
    <name evidence="2" type="ORF">BGC07_00175</name>
</gene>
<comment type="caution">
    <text evidence="2">The sequence shown here is derived from an EMBL/GenBank/DDBJ whole genome shotgun (WGS) entry which is preliminary data.</text>
</comment>
<keyword evidence="1" id="KW-1133">Transmembrane helix</keyword>
<evidence type="ECO:0000256" key="1">
    <source>
        <dbReference type="SAM" id="Phobius"/>
    </source>
</evidence>
<reference evidence="2 3" key="1">
    <citation type="submission" date="2016-08" db="EMBL/GenBank/DDBJ databases">
        <title>Draft genome sequence of Candidatus Piscirickettsia litoralis, from seawater.</title>
        <authorList>
            <person name="Wan X."/>
            <person name="Lee A.J."/>
            <person name="Hou S."/>
            <person name="Donachie S.P."/>
        </authorList>
    </citation>
    <scope>NUCLEOTIDE SEQUENCE [LARGE SCALE GENOMIC DNA]</scope>
    <source>
        <strain evidence="2 3">Y2</strain>
    </source>
</reference>
<sequence>MDKDEEFWLVCTVYTVLTVYIVILIFKGLSMVFSIITAMTAILSIIITLHTRITHNRDAKREINIRFHEQRFSIYKRLKKFSTRN</sequence>
<accession>A0ABX2ZZN1</accession>
<evidence type="ECO:0000313" key="3">
    <source>
        <dbReference type="Proteomes" id="UP000094329"/>
    </source>
</evidence>
<dbReference type="Proteomes" id="UP000094329">
    <property type="component" value="Unassembled WGS sequence"/>
</dbReference>
<name>A0ABX2ZZN1_9GAMM</name>
<dbReference type="EMBL" id="MDTU01000001">
    <property type="protein sequence ID" value="ODN41685.1"/>
    <property type="molecule type" value="Genomic_DNA"/>
</dbReference>
<keyword evidence="3" id="KW-1185">Reference proteome</keyword>
<feature type="transmembrane region" description="Helical" evidence="1">
    <location>
        <begin position="32"/>
        <end position="51"/>
    </location>
</feature>
<feature type="transmembrane region" description="Helical" evidence="1">
    <location>
        <begin position="7"/>
        <end position="26"/>
    </location>
</feature>
<proteinExistence type="predicted"/>
<organism evidence="2 3">
    <name type="scientific">Piscirickettsia litoralis</name>
    <dbReference type="NCBI Taxonomy" id="1891921"/>
    <lineage>
        <taxon>Bacteria</taxon>
        <taxon>Pseudomonadati</taxon>
        <taxon>Pseudomonadota</taxon>
        <taxon>Gammaproteobacteria</taxon>
        <taxon>Thiotrichales</taxon>
        <taxon>Piscirickettsiaceae</taxon>
        <taxon>Piscirickettsia</taxon>
    </lineage>
</organism>
<evidence type="ECO:0000313" key="2">
    <source>
        <dbReference type="EMBL" id="ODN41685.1"/>
    </source>
</evidence>
<keyword evidence="1" id="KW-0472">Membrane</keyword>
<keyword evidence="1" id="KW-0812">Transmembrane</keyword>
<protein>
    <submittedName>
        <fullName evidence="2">Uncharacterized protein</fullName>
    </submittedName>
</protein>